<dbReference type="EMBL" id="JAUOZS010000001">
    <property type="protein sequence ID" value="MDT8902862.1"/>
    <property type="molecule type" value="Genomic_DNA"/>
</dbReference>
<reference evidence="1 2" key="1">
    <citation type="submission" date="2023-07" db="EMBL/GenBank/DDBJ databases">
        <title>The novel representative of Negativicutes class, Anaeroselena agilis gen. nov. sp. nov.</title>
        <authorList>
            <person name="Prokofeva M.I."/>
            <person name="Elcheninov A.G."/>
            <person name="Klyukina A."/>
            <person name="Kublanov I.V."/>
            <person name="Frolov E.N."/>
            <person name="Podosokorskaya O.A."/>
        </authorList>
    </citation>
    <scope>NUCLEOTIDE SEQUENCE [LARGE SCALE GENOMIC DNA]</scope>
    <source>
        <strain evidence="1 2">4137-cl</strain>
    </source>
</reference>
<name>A0ABU3P1F1_9FIRM</name>
<protein>
    <submittedName>
        <fullName evidence="1">DUF523 domain-containing protein</fullName>
    </submittedName>
</protein>
<dbReference type="Pfam" id="PF04463">
    <property type="entry name" value="2-thiour_desulf"/>
    <property type="match status" value="1"/>
</dbReference>
<keyword evidence="2" id="KW-1185">Reference proteome</keyword>
<dbReference type="RefSeq" id="WP_413781331.1">
    <property type="nucleotide sequence ID" value="NZ_JAUOZS010000001.1"/>
</dbReference>
<comment type="caution">
    <text evidence="1">The sequence shown here is derived from an EMBL/GenBank/DDBJ whole genome shotgun (WGS) entry which is preliminary data.</text>
</comment>
<organism evidence="1 2">
    <name type="scientific">Anaeroselena agilis</name>
    <dbReference type="NCBI Taxonomy" id="3063788"/>
    <lineage>
        <taxon>Bacteria</taxon>
        <taxon>Bacillati</taxon>
        <taxon>Bacillota</taxon>
        <taxon>Negativicutes</taxon>
        <taxon>Acetonemataceae</taxon>
        <taxon>Anaeroselena</taxon>
    </lineage>
</organism>
<dbReference type="InterPro" id="IPR007553">
    <property type="entry name" value="2-thiour_desulf"/>
</dbReference>
<evidence type="ECO:0000313" key="1">
    <source>
        <dbReference type="EMBL" id="MDT8902862.1"/>
    </source>
</evidence>
<dbReference type="PANTHER" id="PTHR30087:SF1">
    <property type="entry name" value="HYPOTHETICAL CYTOSOLIC PROTEIN"/>
    <property type="match status" value="1"/>
</dbReference>
<evidence type="ECO:0000313" key="2">
    <source>
        <dbReference type="Proteomes" id="UP001254848"/>
    </source>
</evidence>
<accession>A0ABU3P1F1</accession>
<gene>
    <name evidence="1" type="ORF">Q4T40_16595</name>
</gene>
<sequence>MILVSACLLGLSCRYDGGHNLCPALLGPAAAGLCLPVCPEQLGGLPTPRPAAEIVGGSGQDVLAGRAKILAADGLDLTPAFLGGVRQTLALVRAIPIAAAVLKARSPTCGVGRIYDGSFTRVVKDGDGVAAAALAEKGIPLYTEEDLTAEELQKILALGAGNC</sequence>
<dbReference type="Proteomes" id="UP001254848">
    <property type="component" value="Unassembled WGS sequence"/>
</dbReference>
<dbReference type="PANTHER" id="PTHR30087">
    <property type="entry name" value="INNER MEMBRANE PROTEIN"/>
    <property type="match status" value="1"/>
</dbReference>
<proteinExistence type="predicted"/>